<dbReference type="Proteomes" id="UP000182126">
    <property type="component" value="Chromosome I"/>
</dbReference>
<keyword evidence="1" id="KW-0805">Transcription regulation</keyword>
<dbReference type="PANTHER" id="PTHR46796">
    <property type="entry name" value="HTH-TYPE TRANSCRIPTIONAL ACTIVATOR RHAS-RELATED"/>
    <property type="match status" value="1"/>
</dbReference>
<dbReference type="RefSeq" id="WP_080695013.1">
    <property type="nucleotide sequence ID" value="NZ_LT629770.1"/>
</dbReference>
<dbReference type="Pfam" id="PF12833">
    <property type="entry name" value="HTH_18"/>
    <property type="match status" value="1"/>
</dbReference>
<proteinExistence type="predicted"/>
<dbReference type="Gene3D" id="1.10.10.60">
    <property type="entry name" value="Homeodomain-like"/>
    <property type="match status" value="1"/>
</dbReference>
<dbReference type="GO" id="GO:0043565">
    <property type="term" value="F:sequence-specific DNA binding"/>
    <property type="evidence" value="ECO:0007669"/>
    <property type="project" value="InterPro"/>
</dbReference>
<dbReference type="EMBL" id="LT629770">
    <property type="protein sequence ID" value="SDR91989.1"/>
    <property type="molecule type" value="Genomic_DNA"/>
</dbReference>
<dbReference type="InterPro" id="IPR018060">
    <property type="entry name" value="HTH_AraC"/>
</dbReference>
<keyword evidence="2" id="KW-0238">DNA-binding</keyword>
<dbReference type="InterPro" id="IPR050204">
    <property type="entry name" value="AraC_XylS_family_regulators"/>
</dbReference>
<dbReference type="AlphaFoldDB" id="A0A1H1N1C1"/>
<evidence type="ECO:0000259" key="4">
    <source>
        <dbReference type="PROSITE" id="PS01124"/>
    </source>
</evidence>
<dbReference type="InterPro" id="IPR009057">
    <property type="entry name" value="Homeodomain-like_sf"/>
</dbReference>
<sequence>MTALELVRTLASSRALFRHAQIMNVMEGSTRIETANGDYMLRAGMSIALGADRWCRIKPQGRVRIWSIYADEQFLRMQMSWFLPHRERVHSGLHPCEWDGTAIVLTPGTAALRKVEPLWRQMSILNDGTHAPEVAAIHTIELFARWVSGVLPVFLDASMSPQPIRPLWRPIAGRLTRPPSAGHVTKAIDLLRARLAEPWTVNSLANEVAVSRTHLTRLFTAHAGAPPMRFLAEIRLTEFTRLIEETDVPISAAARQVGWVDSRIASARFRRRFGVSPSEFRETPHPAAT</sequence>
<dbReference type="SMART" id="SM00342">
    <property type="entry name" value="HTH_ARAC"/>
    <property type="match status" value="1"/>
</dbReference>
<organism evidence="5 6">
    <name type="scientific">Microbacterium paraoxydans</name>
    <dbReference type="NCBI Taxonomy" id="199592"/>
    <lineage>
        <taxon>Bacteria</taxon>
        <taxon>Bacillati</taxon>
        <taxon>Actinomycetota</taxon>
        <taxon>Actinomycetes</taxon>
        <taxon>Micrococcales</taxon>
        <taxon>Microbacteriaceae</taxon>
        <taxon>Microbacterium</taxon>
    </lineage>
</organism>
<keyword evidence="3" id="KW-0804">Transcription</keyword>
<evidence type="ECO:0000256" key="2">
    <source>
        <dbReference type="ARBA" id="ARBA00023125"/>
    </source>
</evidence>
<gene>
    <name evidence="5" type="ORF">SAMN04489809_0664</name>
</gene>
<dbReference type="SUPFAM" id="SSF46689">
    <property type="entry name" value="Homeodomain-like"/>
    <property type="match status" value="2"/>
</dbReference>
<accession>A0A1H1N1C1</accession>
<feature type="domain" description="HTH araC/xylS-type" evidence="4">
    <location>
        <begin position="185"/>
        <end position="283"/>
    </location>
</feature>
<reference evidence="5 6" key="1">
    <citation type="submission" date="2016-10" db="EMBL/GenBank/DDBJ databases">
        <authorList>
            <person name="de Groot N.N."/>
        </authorList>
    </citation>
    <scope>NUCLEOTIDE SEQUENCE [LARGE SCALE GENOMIC DNA]</scope>
    <source>
        <strain evidence="5 6">DSM 15019</strain>
    </source>
</reference>
<dbReference type="PROSITE" id="PS01124">
    <property type="entry name" value="HTH_ARAC_FAMILY_2"/>
    <property type="match status" value="1"/>
</dbReference>
<dbReference type="GeneID" id="36299471"/>
<evidence type="ECO:0000313" key="6">
    <source>
        <dbReference type="Proteomes" id="UP000182126"/>
    </source>
</evidence>
<protein>
    <submittedName>
        <fullName evidence="5">Helix-turn-helix domain-containing protein</fullName>
    </submittedName>
</protein>
<evidence type="ECO:0000256" key="1">
    <source>
        <dbReference type="ARBA" id="ARBA00023015"/>
    </source>
</evidence>
<evidence type="ECO:0000256" key="3">
    <source>
        <dbReference type="ARBA" id="ARBA00023163"/>
    </source>
</evidence>
<dbReference type="GO" id="GO:0003700">
    <property type="term" value="F:DNA-binding transcription factor activity"/>
    <property type="evidence" value="ECO:0007669"/>
    <property type="project" value="InterPro"/>
</dbReference>
<evidence type="ECO:0000313" key="5">
    <source>
        <dbReference type="EMBL" id="SDR91989.1"/>
    </source>
</evidence>
<name>A0A1H1N1C1_9MICO</name>